<comment type="function">
    <text evidence="7">E3 ubiquitin-protein ligase which accepts ubiquitin from specific E2 ubiquitin-conjugating enzymes, and transfers it to substrates, generally promoting their degradation by the proteasome. Independently of its E3 ubiquitin-protein ligase activity, acts as an inhibitor of CPSF3 endonuclease activity by blocking CPSF3 active site.</text>
</comment>
<dbReference type="EC" id="2.3.2.26" evidence="2"/>
<name>A0AAD8B0T3_BIOPF</name>
<reference evidence="9" key="2">
    <citation type="submission" date="2023-04" db="EMBL/GenBank/DDBJ databases">
        <authorList>
            <person name="Bu L."/>
            <person name="Lu L."/>
            <person name="Laidemitt M.R."/>
            <person name="Zhang S.M."/>
            <person name="Mutuku M."/>
            <person name="Mkoji G."/>
            <person name="Steinauer M."/>
            <person name="Loker E.S."/>
        </authorList>
    </citation>
    <scope>NUCLEOTIDE SEQUENCE</scope>
    <source>
        <strain evidence="9">KasaAsao</strain>
        <tissue evidence="9">Whole Snail</tissue>
    </source>
</reference>
<comment type="subunit">
    <text evidence="8">Interacts with UBE2C/UbcH10 (E2 ubiquitin-conjugating enzyme). In vitro, interacts with cyclin-B.</text>
</comment>
<dbReference type="PANTHER" id="PTHR31531:SF2">
    <property type="entry name" value="E3 UBIQUITIN-PROTEIN LIGASE E3D"/>
    <property type="match status" value="1"/>
</dbReference>
<dbReference type="GO" id="GO:0005634">
    <property type="term" value="C:nucleus"/>
    <property type="evidence" value="ECO:0007669"/>
    <property type="project" value="TreeGrafter"/>
</dbReference>
<dbReference type="Pfam" id="PF09814">
    <property type="entry name" value="HECT_2"/>
    <property type="match status" value="1"/>
</dbReference>
<dbReference type="GO" id="GO:0043161">
    <property type="term" value="P:proteasome-mediated ubiquitin-dependent protein catabolic process"/>
    <property type="evidence" value="ECO:0007669"/>
    <property type="project" value="TreeGrafter"/>
</dbReference>
<sequence length="476" mass="52925">MKTEVKSKSHGNHALPVLTFRAEFKPLLSTANISLDFPSLVIAEHPSVTVEPHSVSIQTEACLIKFPISQLTLKPSTCRGLRWNSQTELQLTLQAEWNSNEVKGGDASRNALCQFTPFNHELLISKIKASQSQCFCAGCGAQLLKSTCEFKRILPLPTESWSDFADIWFCHNHSDRKDHNHSCSSHSGESTLPDQIKMVKENGLSPRLEDCLVSSLYLLISAKQVKSCAVICNADRLVCKRCGNFLGFIKLGNADGGDQTLHSYFHDPLNGIYKIYFHAISFQDVKTDVSISTTPALPNVKSAAVDSTKEQSIEDFISNLLKDQSHAFTSFRFIINSTLQGDGKNAVLILLWLLDQELAVLSSSATMSVCKPRSLSQSSDQVKCTTPDVAPCKFMKILYKAKFVTLNEYQSEFVVTPDVFKAWQKDNTVHGISLPHSLCKQLISLLISSTKNLTLSQRSLNGFLVCMFLVVFFTWI</sequence>
<dbReference type="AlphaFoldDB" id="A0AAD8B0T3"/>
<gene>
    <name evidence="9" type="ORF">Bpfe_026035</name>
</gene>
<protein>
    <recommendedName>
        <fullName evidence="3">E3 ubiquitin-protein ligase E3D</fullName>
        <ecNumber evidence="2">2.3.2.26</ecNumber>
    </recommendedName>
    <alternativeName>
        <fullName evidence="6">HECT-type E3 ubiquitin transferase E3D</fullName>
    </alternativeName>
    <alternativeName>
        <fullName evidence="5">UbcH10-binding protein with a HECT-like domain</fullName>
    </alternativeName>
    <alternativeName>
        <fullName evidence="4">Ubiquitin-conjugating enzyme E2C-binding protein</fullName>
    </alternativeName>
</protein>
<dbReference type="GO" id="GO:0051865">
    <property type="term" value="P:protein autoubiquitination"/>
    <property type="evidence" value="ECO:0007669"/>
    <property type="project" value="TreeGrafter"/>
</dbReference>
<evidence type="ECO:0000256" key="3">
    <source>
        <dbReference type="ARBA" id="ARBA00013646"/>
    </source>
</evidence>
<reference evidence="9" key="1">
    <citation type="journal article" date="2023" name="PLoS Negl. Trop. Dis.">
        <title>A genome sequence for Biomphalaria pfeifferi, the major vector snail for the human-infecting parasite Schistosoma mansoni.</title>
        <authorList>
            <person name="Bu L."/>
            <person name="Lu L."/>
            <person name="Laidemitt M.R."/>
            <person name="Zhang S.M."/>
            <person name="Mutuku M."/>
            <person name="Mkoji G."/>
            <person name="Steinauer M."/>
            <person name="Loker E.S."/>
        </authorList>
    </citation>
    <scope>NUCLEOTIDE SEQUENCE</scope>
    <source>
        <strain evidence="9">KasaAsao</strain>
    </source>
</reference>
<evidence type="ECO:0000256" key="2">
    <source>
        <dbReference type="ARBA" id="ARBA00012485"/>
    </source>
</evidence>
<evidence type="ECO:0000313" key="9">
    <source>
        <dbReference type="EMBL" id="KAK0044535.1"/>
    </source>
</evidence>
<dbReference type="GO" id="GO:0006513">
    <property type="term" value="P:protein monoubiquitination"/>
    <property type="evidence" value="ECO:0007669"/>
    <property type="project" value="TreeGrafter"/>
</dbReference>
<dbReference type="GO" id="GO:0005829">
    <property type="term" value="C:cytosol"/>
    <property type="evidence" value="ECO:0007669"/>
    <property type="project" value="TreeGrafter"/>
</dbReference>
<dbReference type="GO" id="GO:0061630">
    <property type="term" value="F:ubiquitin protein ligase activity"/>
    <property type="evidence" value="ECO:0007669"/>
    <property type="project" value="UniProtKB-EC"/>
</dbReference>
<proteinExistence type="predicted"/>
<comment type="catalytic activity">
    <reaction evidence="1">
        <text>S-ubiquitinyl-[E2 ubiquitin-conjugating enzyme]-L-cysteine + [acceptor protein]-L-lysine = [E2 ubiquitin-conjugating enzyme]-L-cysteine + N(6)-ubiquitinyl-[acceptor protein]-L-lysine.</text>
        <dbReference type="EC" id="2.3.2.26"/>
    </reaction>
</comment>
<dbReference type="GO" id="GO:0030332">
    <property type="term" value="F:cyclin binding"/>
    <property type="evidence" value="ECO:0007669"/>
    <property type="project" value="TreeGrafter"/>
</dbReference>
<evidence type="ECO:0000256" key="4">
    <source>
        <dbReference type="ARBA" id="ARBA00029737"/>
    </source>
</evidence>
<organism evidence="9 10">
    <name type="scientific">Biomphalaria pfeifferi</name>
    <name type="common">Bloodfluke planorb</name>
    <name type="synonym">Freshwater snail</name>
    <dbReference type="NCBI Taxonomy" id="112525"/>
    <lineage>
        <taxon>Eukaryota</taxon>
        <taxon>Metazoa</taxon>
        <taxon>Spiralia</taxon>
        <taxon>Lophotrochozoa</taxon>
        <taxon>Mollusca</taxon>
        <taxon>Gastropoda</taxon>
        <taxon>Heterobranchia</taxon>
        <taxon>Euthyneura</taxon>
        <taxon>Panpulmonata</taxon>
        <taxon>Hygrophila</taxon>
        <taxon>Lymnaeoidea</taxon>
        <taxon>Planorbidae</taxon>
        <taxon>Biomphalaria</taxon>
    </lineage>
</organism>
<dbReference type="PANTHER" id="PTHR31531">
    <property type="entry name" value="E3 UBIQUITIN-PROTEIN LIGASE E3D FAMILY MEMBER"/>
    <property type="match status" value="1"/>
</dbReference>
<keyword evidence="10" id="KW-1185">Reference proteome</keyword>
<evidence type="ECO:0000313" key="10">
    <source>
        <dbReference type="Proteomes" id="UP001233172"/>
    </source>
</evidence>
<evidence type="ECO:0000256" key="6">
    <source>
        <dbReference type="ARBA" id="ARBA00032298"/>
    </source>
</evidence>
<evidence type="ECO:0000256" key="7">
    <source>
        <dbReference type="ARBA" id="ARBA00053831"/>
    </source>
</evidence>
<comment type="caution">
    <text evidence="9">The sequence shown here is derived from an EMBL/GenBank/DDBJ whole genome shotgun (WGS) entry which is preliminary data.</text>
</comment>
<dbReference type="GO" id="GO:0031624">
    <property type="term" value="F:ubiquitin conjugating enzyme binding"/>
    <property type="evidence" value="ECO:0007669"/>
    <property type="project" value="TreeGrafter"/>
</dbReference>
<dbReference type="Proteomes" id="UP001233172">
    <property type="component" value="Unassembled WGS sequence"/>
</dbReference>
<evidence type="ECO:0000256" key="5">
    <source>
        <dbReference type="ARBA" id="ARBA00032234"/>
    </source>
</evidence>
<dbReference type="InterPro" id="IPR019193">
    <property type="entry name" value="UBQ-conj_enz_E2-bd_prot"/>
</dbReference>
<dbReference type="EMBL" id="JASAOG010000196">
    <property type="protein sequence ID" value="KAK0044535.1"/>
    <property type="molecule type" value="Genomic_DNA"/>
</dbReference>
<accession>A0AAD8B0T3</accession>
<evidence type="ECO:0000256" key="8">
    <source>
        <dbReference type="ARBA" id="ARBA00064185"/>
    </source>
</evidence>
<evidence type="ECO:0000256" key="1">
    <source>
        <dbReference type="ARBA" id="ARBA00000885"/>
    </source>
</evidence>
<dbReference type="GO" id="GO:0000209">
    <property type="term" value="P:protein polyubiquitination"/>
    <property type="evidence" value="ECO:0007669"/>
    <property type="project" value="TreeGrafter"/>
</dbReference>
<dbReference type="GO" id="GO:0000151">
    <property type="term" value="C:ubiquitin ligase complex"/>
    <property type="evidence" value="ECO:0007669"/>
    <property type="project" value="TreeGrafter"/>
</dbReference>